<feature type="compositionally biased region" description="Acidic residues" evidence="1">
    <location>
        <begin position="36"/>
        <end position="56"/>
    </location>
</feature>
<organism evidence="2 3">
    <name type="scientific">Panicum virgatum</name>
    <name type="common">Blackwell switchgrass</name>
    <dbReference type="NCBI Taxonomy" id="38727"/>
    <lineage>
        <taxon>Eukaryota</taxon>
        <taxon>Viridiplantae</taxon>
        <taxon>Streptophyta</taxon>
        <taxon>Embryophyta</taxon>
        <taxon>Tracheophyta</taxon>
        <taxon>Spermatophyta</taxon>
        <taxon>Magnoliopsida</taxon>
        <taxon>Liliopsida</taxon>
        <taxon>Poales</taxon>
        <taxon>Poaceae</taxon>
        <taxon>PACMAD clade</taxon>
        <taxon>Panicoideae</taxon>
        <taxon>Panicodae</taxon>
        <taxon>Paniceae</taxon>
        <taxon>Panicinae</taxon>
        <taxon>Panicum</taxon>
        <taxon>Panicum sect. Hiantes</taxon>
    </lineage>
</organism>
<comment type="caution">
    <text evidence="2">The sequence shown here is derived from an EMBL/GenBank/DDBJ whole genome shotgun (WGS) entry which is preliminary data.</text>
</comment>
<feature type="compositionally biased region" description="Acidic residues" evidence="1">
    <location>
        <begin position="66"/>
        <end position="76"/>
    </location>
</feature>
<evidence type="ECO:0000256" key="1">
    <source>
        <dbReference type="SAM" id="MobiDB-lite"/>
    </source>
</evidence>
<dbReference type="Proteomes" id="UP000823388">
    <property type="component" value="Chromosome 8K"/>
</dbReference>
<name>A0A8T0PKR7_PANVG</name>
<keyword evidence="3" id="KW-1185">Reference proteome</keyword>
<evidence type="ECO:0000313" key="2">
    <source>
        <dbReference type="EMBL" id="KAG2560812.1"/>
    </source>
</evidence>
<proteinExistence type="predicted"/>
<feature type="compositionally biased region" description="Polar residues" evidence="1">
    <location>
        <begin position="7"/>
        <end position="25"/>
    </location>
</feature>
<reference evidence="2" key="1">
    <citation type="submission" date="2020-05" db="EMBL/GenBank/DDBJ databases">
        <title>WGS assembly of Panicum virgatum.</title>
        <authorList>
            <person name="Lovell J.T."/>
            <person name="Jenkins J."/>
            <person name="Shu S."/>
            <person name="Juenger T.E."/>
            <person name="Schmutz J."/>
        </authorList>
    </citation>
    <scope>NUCLEOTIDE SEQUENCE</scope>
    <source>
        <strain evidence="2">AP13</strain>
    </source>
</reference>
<accession>A0A8T0PKR7</accession>
<evidence type="ECO:0000313" key="3">
    <source>
        <dbReference type="Proteomes" id="UP000823388"/>
    </source>
</evidence>
<dbReference type="AlphaFoldDB" id="A0A8T0PKR7"/>
<feature type="region of interest" description="Disordered" evidence="1">
    <location>
        <begin position="1"/>
        <end position="76"/>
    </location>
</feature>
<sequence length="118" mass="13181">MECDANGSGTIRTSLPSSGIVNPTPNHEPDSHPEPYVEDDCDQDVVFSEDEEEEEGYLFVGQDDKSDMDDQSDIDLNDTIEPDVAEQDPYSKVYANVPSEIHMLKPVDNCEHCNAKKF</sequence>
<gene>
    <name evidence="2" type="ORF">PVAP13_8KG214568</name>
</gene>
<protein>
    <submittedName>
        <fullName evidence="2">Uncharacterized protein</fullName>
    </submittedName>
</protein>
<dbReference type="EMBL" id="CM029051">
    <property type="protein sequence ID" value="KAG2560812.1"/>
    <property type="molecule type" value="Genomic_DNA"/>
</dbReference>